<sequence length="107" mass="11101">MTGQVETDGRAADAGAPPARAGEDAASVLARLEDDVIQLQGAVEALAVLAHETRESVASALHRGSTRPVETVPAQGLQWAVETLQARVNAMDRRITGHPAGEAGPTR</sequence>
<feature type="compositionally biased region" description="Low complexity" evidence="1">
    <location>
        <begin position="12"/>
        <end position="22"/>
    </location>
</feature>
<dbReference type="RefSeq" id="WP_090020139.1">
    <property type="nucleotide sequence ID" value="NZ_FNCE01000006.1"/>
</dbReference>
<evidence type="ECO:0000313" key="3">
    <source>
        <dbReference type="Proteomes" id="UP000199415"/>
    </source>
</evidence>
<evidence type="ECO:0000256" key="1">
    <source>
        <dbReference type="SAM" id="MobiDB-lite"/>
    </source>
</evidence>
<protein>
    <submittedName>
        <fullName evidence="2">Uncharacterized protein</fullName>
    </submittedName>
</protein>
<evidence type="ECO:0000313" key="2">
    <source>
        <dbReference type="EMBL" id="SDG17852.1"/>
    </source>
</evidence>
<proteinExistence type="predicted"/>
<accession>A0A1G7S4G1</accession>
<feature type="region of interest" description="Disordered" evidence="1">
    <location>
        <begin position="1"/>
        <end position="22"/>
    </location>
</feature>
<organism evidence="2 3">
    <name type="scientific">Limimonas halophila</name>
    <dbReference type="NCBI Taxonomy" id="1082479"/>
    <lineage>
        <taxon>Bacteria</taxon>
        <taxon>Pseudomonadati</taxon>
        <taxon>Pseudomonadota</taxon>
        <taxon>Alphaproteobacteria</taxon>
        <taxon>Rhodospirillales</taxon>
        <taxon>Rhodovibrionaceae</taxon>
        <taxon>Limimonas</taxon>
    </lineage>
</organism>
<name>A0A1G7S4G1_9PROT</name>
<dbReference type="Proteomes" id="UP000199415">
    <property type="component" value="Unassembled WGS sequence"/>
</dbReference>
<gene>
    <name evidence="2" type="ORF">SAMN05216241_106115</name>
</gene>
<reference evidence="2 3" key="1">
    <citation type="submission" date="2016-10" db="EMBL/GenBank/DDBJ databases">
        <authorList>
            <person name="de Groot N.N."/>
        </authorList>
    </citation>
    <scope>NUCLEOTIDE SEQUENCE [LARGE SCALE GENOMIC DNA]</scope>
    <source>
        <strain evidence="2 3">DSM 25584</strain>
    </source>
</reference>
<dbReference type="EMBL" id="FNCE01000006">
    <property type="protein sequence ID" value="SDG17852.1"/>
    <property type="molecule type" value="Genomic_DNA"/>
</dbReference>
<keyword evidence="3" id="KW-1185">Reference proteome</keyword>
<dbReference type="AlphaFoldDB" id="A0A1G7S4G1"/>